<keyword evidence="1" id="KW-0106">Calcium</keyword>
<dbReference type="PROSITE" id="PS50222">
    <property type="entry name" value="EF_HAND_2"/>
    <property type="match status" value="1"/>
</dbReference>
<dbReference type="SUPFAM" id="SSF47473">
    <property type="entry name" value="EF-hand"/>
    <property type="match status" value="1"/>
</dbReference>
<evidence type="ECO:0000256" key="2">
    <source>
        <dbReference type="SAM" id="SignalP"/>
    </source>
</evidence>
<dbReference type="RefSeq" id="XP_009056475.1">
    <property type="nucleotide sequence ID" value="XM_009058227.1"/>
</dbReference>
<dbReference type="InterPro" id="IPR002048">
    <property type="entry name" value="EF_hand_dom"/>
</dbReference>
<accession>V4AHB7</accession>
<dbReference type="OMA" id="TTYITHQ"/>
<dbReference type="OrthoDB" id="6096265at2759"/>
<dbReference type="CTD" id="20249088"/>
<reference evidence="4 5" key="1">
    <citation type="journal article" date="2013" name="Nature">
        <title>Insights into bilaterian evolution from three spiralian genomes.</title>
        <authorList>
            <person name="Simakov O."/>
            <person name="Marletaz F."/>
            <person name="Cho S.J."/>
            <person name="Edsinger-Gonzales E."/>
            <person name="Havlak P."/>
            <person name="Hellsten U."/>
            <person name="Kuo D.H."/>
            <person name="Larsson T."/>
            <person name="Lv J."/>
            <person name="Arendt D."/>
            <person name="Savage R."/>
            <person name="Osoegawa K."/>
            <person name="de Jong P."/>
            <person name="Grimwood J."/>
            <person name="Chapman J.A."/>
            <person name="Shapiro H."/>
            <person name="Aerts A."/>
            <person name="Otillar R.P."/>
            <person name="Terry A.Y."/>
            <person name="Boore J.L."/>
            <person name="Grigoriev I.V."/>
            <person name="Lindberg D.R."/>
            <person name="Seaver E.C."/>
            <person name="Weisblat D.A."/>
            <person name="Putnam N.H."/>
            <person name="Rokhsar D.S."/>
        </authorList>
    </citation>
    <scope>NUCLEOTIDE SEQUENCE [LARGE SCALE GENOMIC DNA]</scope>
</reference>
<dbReference type="GO" id="GO:0005509">
    <property type="term" value="F:calcium ion binding"/>
    <property type="evidence" value="ECO:0007669"/>
    <property type="project" value="InterPro"/>
</dbReference>
<dbReference type="Proteomes" id="UP000030746">
    <property type="component" value="Unassembled WGS sequence"/>
</dbReference>
<evidence type="ECO:0000313" key="4">
    <source>
        <dbReference type="EMBL" id="ESO92786.1"/>
    </source>
</evidence>
<name>V4AHB7_LOTGI</name>
<dbReference type="Gene3D" id="1.10.238.10">
    <property type="entry name" value="EF-hand"/>
    <property type="match status" value="1"/>
</dbReference>
<proteinExistence type="predicted"/>
<evidence type="ECO:0000313" key="5">
    <source>
        <dbReference type="Proteomes" id="UP000030746"/>
    </source>
</evidence>
<dbReference type="InterPro" id="IPR018247">
    <property type="entry name" value="EF_Hand_1_Ca_BS"/>
</dbReference>
<dbReference type="HOGENOM" id="CLU_1798626_0_0_1"/>
<keyword evidence="5" id="KW-1185">Reference proteome</keyword>
<dbReference type="PROSITE" id="PS00018">
    <property type="entry name" value="EF_HAND_1"/>
    <property type="match status" value="1"/>
</dbReference>
<dbReference type="AlphaFoldDB" id="V4AHB7"/>
<evidence type="ECO:0000259" key="3">
    <source>
        <dbReference type="PROSITE" id="PS50222"/>
    </source>
</evidence>
<evidence type="ECO:0000256" key="1">
    <source>
        <dbReference type="ARBA" id="ARBA00022837"/>
    </source>
</evidence>
<organism evidence="4 5">
    <name type="scientific">Lottia gigantea</name>
    <name type="common">Giant owl limpet</name>
    <dbReference type="NCBI Taxonomy" id="225164"/>
    <lineage>
        <taxon>Eukaryota</taxon>
        <taxon>Metazoa</taxon>
        <taxon>Spiralia</taxon>
        <taxon>Lophotrochozoa</taxon>
        <taxon>Mollusca</taxon>
        <taxon>Gastropoda</taxon>
        <taxon>Patellogastropoda</taxon>
        <taxon>Lottioidea</taxon>
        <taxon>Lottiidae</taxon>
        <taxon>Lottia</taxon>
    </lineage>
</organism>
<gene>
    <name evidence="4" type="ORF">LOTGIDRAFT_232909</name>
</gene>
<feature type="signal peptide" evidence="2">
    <location>
        <begin position="1"/>
        <end position="16"/>
    </location>
</feature>
<feature type="chain" id="PRO_5004716063" description="EF-hand domain-containing protein" evidence="2">
    <location>
        <begin position="17"/>
        <end position="144"/>
    </location>
</feature>
<dbReference type="GeneID" id="20249088"/>
<protein>
    <recommendedName>
        <fullName evidence="3">EF-hand domain-containing protein</fullName>
    </recommendedName>
</protein>
<dbReference type="InterPro" id="IPR011992">
    <property type="entry name" value="EF-hand-dom_pair"/>
</dbReference>
<dbReference type="KEGG" id="lgi:LOTGIDRAFT_232909"/>
<feature type="domain" description="EF-hand" evidence="3">
    <location>
        <begin position="97"/>
        <end position="132"/>
    </location>
</feature>
<dbReference type="EMBL" id="KB202014">
    <property type="protein sequence ID" value="ESO92786.1"/>
    <property type="molecule type" value="Genomic_DNA"/>
</dbReference>
<keyword evidence="2" id="KW-0732">Signal</keyword>
<sequence length="144" mass="16743">MLSYIIALICFTACSANILQPYNETAREMFHANDANQDGIYERAEIDYTFMIYDTNPNDGRVSHAEYTQYINNTSPSLHALSLELYNVYDVDNDNLLEKHDYDNFFKLMDYDDNNEVSEHEFVHYWTIMFESLGHLIDAGGISL</sequence>